<dbReference type="OrthoDB" id="9994767at2759"/>
<dbReference type="Pfam" id="PF15295">
    <property type="entry name" value="CCDC50_N"/>
    <property type="match status" value="1"/>
</dbReference>
<evidence type="ECO:0000256" key="2">
    <source>
        <dbReference type="SAM" id="MobiDB-lite"/>
    </source>
</evidence>
<feature type="compositionally biased region" description="Basic and acidic residues" evidence="2">
    <location>
        <begin position="406"/>
        <end position="424"/>
    </location>
</feature>
<feature type="region of interest" description="Disordered" evidence="2">
    <location>
        <begin position="251"/>
        <end position="302"/>
    </location>
</feature>
<name>A0A087UNI1_STEMI</name>
<dbReference type="EMBL" id="KK120740">
    <property type="protein sequence ID" value="KFM78920.1"/>
    <property type="molecule type" value="Genomic_DNA"/>
</dbReference>
<proteinExistence type="predicted"/>
<feature type="region of interest" description="Disordered" evidence="2">
    <location>
        <begin position="389"/>
        <end position="424"/>
    </location>
</feature>
<protein>
    <submittedName>
        <fullName evidence="4">Coiled-coil domain-containing protein 50</fullName>
    </submittedName>
</protein>
<dbReference type="Proteomes" id="UP000054359">
    <property type="component" value="Unassembled WGS sequence"/>
</dbReference>
<feature type="compositionally biased region" description="Polar residues" evidence="2">
    <location>
        <begin position="276"/>
        <end position="290"/>
    </location>
</feature>
<feature type="compositionally biased region" description="Basic and acidic residues" evidence="2">
    <location>
        <begin position="291"/>
        <end position="302"/>
    </location>
</feature>
<dbReference type="InterPro" id="IPR039303">
    <property type="entry name" value="CCDC50"/>
</dbReference>
<evidence type="ECO:0000313" key="4">
    <source>
        <dbReference type="EMBL" id="KFM78920.1"/>
    </source>
</evidence>
<reference evidence="4 5" key="1">
    <citation type="submission" date="2013-11" db="EMBL/GenBank/DDBJ databases">
        <title>Genome sequencing of Stegodyphus mimosarum.</title>
        <authorList>
            <person name="Bechsgaard J."/>
        </authorList>
    </citation>
    <scope>NUCLEOTIDE SEQUENCE [LARGE SCALE GENOMIC DNA]</scope>
</reference>
<feature type="compositionally biased region" description="Polar residues" evidence="2">
    <location>
        <begin position="335"/>
        <end position="345"/>
    </location>
</feature>
<dbReference type="PANTHER" id="PTHR22115:SF4">
    <property type="entry name" value="COILED-COIL DOMAIN-CONTAINING PROTEIN"/>
    <property type="match status" value="1"/>
</dbReference>
<feature type="non-terminal residue" evidence="4">
    <location>
        <position position="424"/>
    </location>
</feature>
<keyword evidence="1" id="KW-0175">Coiled coil</keyword>
<feature type="compositionally biased region" description="Low complexity" evidence="2">
    <location>
        <begin position="346"/>
        <end position="364"/>
    </location>
</feature>
<feature type="region of interest" description="Disordered" evidence="2">
    <location>
        <begin position="335"/>
        <end position="372"/>
    </location>
</feature>
<feature type="compositionally biased region" description="Basic and acidic residues" evidence="2">
    <location>
        <begin position="140"/>
        <end position="156"/>
    </location>
</feature>
<sequence length="424" mass="47760">MECQIRSMASSSVADEVNIPEGKVEAVCREWLVREDGVLAYKLQTEEIQHHYGHNKERNQLVRSDLQEARTAQKTEEEEAAMVKMAYEKMLKEQEDHDAFIAQQLQEKILKEEMDRQKQIELEDQRIALELQRKEKLRLQRKREEKEMRQAEKARAELSGASNSSSVKSIDDLVATKEACTSPLERSISNLTLEPPENLSPEELQKFIEHRDAELARLLQEQELKNQGETKQDRQIAIEAQDRELAKVLQEQERAKARKARERAKQKAALAQQQEHGGTTSEAQLHTLQSTEHDTIVKERLRSPDWSTADRRSFASDFSGDPVDNIAAAIDPTFNANSSNMGSPVSRNSSIGSSTSRISSPKSPFASPSTEVPPYCAAIDDGFFMNGEDGSAVPPYMPVQGTRRPTSLEKGKKSKKGKDGCKTQ</sequence>
<dbReference type="OMA" id="KEHYTGN"/>
<gene>
    <name evidence="4" type="ORF">X975_16823</name>
</gene>
<dbReference type="PANTHER" id="PTHR22115">
    <property type="entry name" value="C3ORF6 PROTEIN-RELATED"/>
    <property type="match status" value="1"/>
</dbReference>
<accession>A0A087UNI1</accession>
<feature type="compositionally biased region" description="Basic residues" evidence="2">
    <location>
        <begin position="256"/>
        <end position="266"/>
    </location>
</feature>
<keyword evidence="5" id="KW-1185">Reference proteome</keyword>
<organism evidence="4 5">
    <name type="scientific">Stegodyphus mimosarum</name>
    <name type="common">African social velvet spider</name>
    <dbReference type="NCBI Taxonomy" id="407821"/>
    <lineage>
        <taxon>Eukaryota</taxon>
        <taxon>Metazoa</taxon>
        <taxon>Ecdysozoa</taxon>
        <taxon>Arthropoda</taxon>
        <taxon>Chelicerata</taxon>
        <taxon>Arachnida</taxon>
        <taxon>Araneae</taxon>
        <taxon>Araneomorphae</taxon>
        <taxon>Entelegynae</taxon>
        <taxon>Eresoidea</taxon>
        <taxon>Eresidae</taxon>
        <taxon>Stegodyphus</taxon>
    </lineage>
</organism>
<dbReference type="InterPro" id="IPR029311">
    <property type="entry name" value="CCDC50_N"/>
</dbReference>
<feature type="domain" description="Coiled-coil" evidence="3">
    <location>
        <begin position="15"/>
        <end position="143"/>
    </location>
</feature>
<dbReference type="AlphaFoldDB" id="A0A087UNI1"/>
<feature type="region of interest" description="Disordered" evidence="2">
    <location>
        <begin position="140"/>
        <end position="164"/>
    </location>
</feature>
<evidence type="ECO:0000256" key="1">
    <source>
        <dbReference type="ARBA" id="ARBA00023054"/>
    </source>
</evidence>
<evidence type="ECO:0000313" key="5">
    <source>
        <dbReference type="Proteomes" id="UP000054359"/>
    </source>
</evidence>
<evidence type="ECO:0000259" key="3">
    <source>
        <dbReference type="Pfam" id="PF15295"/>
    </source>
</evidence>